<reference evidence="1" key="1">
    <citation type="submission" date="2022-06" db="EMBL/GenBank/DDBJ databases">
        <title>Novel species in genus nocardia.</title>
        <authorList>
            <person name="Li F."/>
        </authorList>
    </citation>
    <scope>NUCLEOTIDE SEQUENCE</scope>
    <source>
        <strain evidence="1">CDC141</strain>
    </source>
</reference>
<evidence type="ECO:0000313" key="2">
    <source>
        <dbReference type="Proteomes" id="UP001139157"/>
    </source>
</evidence>
<organism evidence="1 2">
    <name type="scientific">Nocardia pulmonis</name>
    <dbReference type="NCBI Taxonomy" id="2951408"/>
    <lineage>
        <taxon>Bacteria</taxon>
        <taxon>Bacillati</taxon>
        <taxon>Actinomycetota</taxon>
        <taxon>Actinomycetes</taxon>
        <taxon>Mycobacteriales</taxon>
        <taxon>Nocardiaceae</taxon>
        <taxon>Nocardia</taxon>
    </lineage>
</organism>
<dbReference type="EMBL" id="JAMRXG010000016">
    <property type="protein sequence ID" value="MCM6777598.1"/>
    <property type="molecule type" value="Genomic_DNA"/>
</dbReference>
<protein>
    <recommendedName>
        <fullName evidence="3">Excreted virulence factor EspC (Type VII ESX diderm)</fullName>
    </recommendedName>
</protein>
<accession>A0A9X2EG69</accession>
<evidence type="ECO:0000313" key="1">
    <source>
        <dbReference type="EMBL" id="MCM6777598.1"/>
    </source>
</evidence>
<keyword evidence="2" id="KW-1185">Reference proteome</keyword>
<gene>
    <name evidence="1" type="ORF">NDR86_29325</name>
</gene>
<dbReference type="Proteomes" id="UP001139157">
    <property type="component" value="Unassembled WGS sequence"/>
</dbReference>
<evidence type="ECO:0008006" key="3">
    <source>
        <dbReference type="Google" id="ProtNLM"/>
    </source>
</evidence>
<proteinExistence type="predicted"/>
<dbReference type="AlphaFoldDB" id="A0A9X2EG69"/>
<comment type="caution">
    <text evidence="1">The sequence shown here is derived from an EMBL/GenBank/DDBJ whole genome shotgun (WGS) entry which is preliminary data.</text>
</comment>
<name>A0A9X2EG69_9NOCA</name>
<dbReference type="RefSeq" id="WP_251916908.1">
    <property type="nucleotide sequence ID" value="NZ_JAMRXG010000016.1"/>
</dbReference>
<sequence>MSEIVQADSDALRGLGKALAGHADAIDGLKVEPDVTMPGSPVHGAVDEVGKAAQAAFRALGKNIRQMSQATQSGAKEYDDFERAFVGHFRRLQSEKPS</sequence>